<comment type="catalytic activity">
    <reaction evidence="13">
        <text>Strict requirement for Asp at position P1 and has a preferred cleavage sequence of (Leu/Asp/Val)-Glu-Thr-Asp-|-(Gly/Ser/Ala).</text>
        <dbReference type="EC" id="3.4.22.61"/>
    </reaction>
</comment>
<comment type="similarity">
    <text evidence="3 16">Belongs to the peptidase C14A family.</text>
</comment>
<keyword evidence="6" id="KW-0645">Protease</keyword>
<dbReference type="GO" id="GO:0043065">
    <property type="term" value="P:positive regulation of apoptotic process"/>
    <property type="evidence" value="ECO:0007669"/>
    <property type="project" value="UniProtKB-ARBA"/>
</dbReference>
<dbReference type="Gene3D" id="1.10.533.10">
    <property type="entry name" value="Death Domain, Fas"/>
    <property type="match status" value="2"/>
</dbReference>
<dbReference type="GO" id="GO:0004197">
    <property type="term" value="F:cysteine-type endopeptidase activity"/>
    <property type="evidence" value="ECO:0007669"/>
    <property type="project" value="UniProtKB-ARBA"/>
</dbReference>
<evidence type="ECO:0000259" key="21">
    <source>
        <dbReference type="PROSITE" id="PS50208"/>
    </source>
</evidence>
<feature type="compositionally biased region" description="Basic and acidic residues" evidence="18">
    <location>
        <begin position="175"/>
        <end position="188"/>
    </location>
</feature>
<evidence type="ECO:0000256" key="13">
    <source>
        <dbReference type="ARBA" id="ARBA00051626"/>
    </source>
</evidence>
<dbReference type="Gene3D" id="3.40.50.1460">
    <property type="match status" value="1"/>
</dbReference>
<keyword evidence="12" id="KW-0539">Nucleus</keyword>
<dbReference type="InterPro" id="IPR001309">
    <property type="entry name" value="Pept_C14_p20"/>
</dbReference>
<evidence type="ECO:0000259" key="20">
    <source>
        <dbReference type="PROSITE" id="PS50207"/>
    </source>
</evidence>
<feature type="compositionally biased region" description="Basic and acidic residues" evidence="18">
    <location>
        <begin position="204"/>
        <end position="216"/>
    </location>
</feature>
<feature type="domain" description="DED" evidence="19">
    <location>
        <begin position="3"/>
        <end position="80"/>
    </location>
</feature>
<keyword evidence="10" id="KW-0788">Thiol protease</keyword>
<evidence type="ECO:0000256" key="5">
    <source>
        <dbReference type="ARBA" id="ARBA00022553"/>
    </source>
</evidence>
<dbReference type="PROSITE" id="PS50168">
    <property type="entry name" value="DED"/>
    <property type="match status" value="2"/>
</dbReference>
<dbReference type="PANTHER" id="PTHR48169">
    <property type="entry name" value="DED DOMAIN-CONTAINING PROTEIN"/>
    <property type="match status" value="1"/>
</dbReference>
<dbReference type="InterPro" id="IPR033139">
    <property type="entry name" value="Caspase_cys_AS"/>
</dbReference>
<dbReference type="CDD" id="cd08792">
    <property type="entry name" value="DED_Caspase_8_10_r1"/>
    <property type="match status" value="1"/>
</dbReference>
<dbReference type="GO" id="GO:0005634">
    <property type="term" value="C:nucleus"/>
    <property type="evidence" value="ECO:0007669"/>
    <property type="project" value="UniProtKB-SubCell"/>
</dbReference>
<evidence type="ECO:0000256" key="15">
    <source>
        <dbReference type="ARBA" id="ARBA00068172"/>
    </source>
</evidence>
<dbReference type="GO" id="GO:0051604">
    <property type="term" value="P:protein maturation"/>
    <property type="evidence" value="ECO:0007669"/>
    <property type="project" value="UniProtKB-ARBA"/>
</dbReference>
<feature type="region of interest" description="Disordered" evidence="18">
    <location>
        <begin position="175"/>
        <end position="237"/>
    </location>
</feature>
<dbReference type="InterPro" id="IPR001875">
    <property type="entry name" value="DED_dom"/>
</dbReference>
<feature type="domain" description="Caspase family p10" evidence="20">
    <location>
        <begin position="395"/>
        <end position="482"/>
    </location>
</feature>
<evidence type="ECO:0000256" key="4">
    <source>
        <dbReference type="ARBA" id="ARBA00022490"/>
    </source>
</evidence>
<dbReference type="EC" id="3.4.22.61" evidence="14"/>
<evidence type="ECO:0000256" key="2">
    <source>
        <dbReference type="ARBA" id="ARBA00004496"/>
    </source>
</evidence>
<evidence type="ECO:0000256" key="18">
    <source>
        <dbReference type="SAM" id="MobiDB-lite"/>
    </source>
</evidence>
<dbReference type="SMART" id="SM00115">
    <property type="entry name" value="CASc"/>
    <property type="match status" value="1"/>
</dbReference>
<dbReference type="InterPro" id="IPR011600">
    <property type="entry name" value="Pept_C14_caspase"/>
</dbReference>
<evidence type="ECO:0000256" key="16">
    <source>
        <dbReference type="RuleBase" id="RU003971"/>
    </source>
</evidence>
<protein>
    <recommendedName>
        <fullName evidence="15">Caspase-8</fullName>
        <ecNumber evidence="14">3.4.22.61</ecNumber>
    </recommendedName>
</protein>
<dbReference type="FunFam" id="3.40.50.1460:FF:000008">
    <property type="entry name" value="caspase-8 isoform X1"/>
    <property type="match status" value="1"/>
</dbReference>
<gene>
    <name evidence="22" type="ORF">ACEWY4_001941</name>
</gene>
<dbReference type="GO" id="GO:0006508">
    <property type="term" value="P:proteolysis"/>
    <property type="evidence" value="ECO:0007669"/>
    <property type="project" value="UniProtKB-KW"/>
</dbReference>
<dbReference type="EMBL" id="JBHFQA010000002">
    <property type="protein sequence ID" value="KAL2102773.1"/>
    <property type="molecule type" value="Genomic_DNA"/>
</dbReference>
<evidence type="ECO:0000256" key="12">
    <source>
        <dbReference type="ARBA" id="ARBA00023242"/>
    </source>
</evidence>
<dbReference type="GO" id="GO:0006915">
    <property type="term" value="P:apoptotic process"/>
    <property type="evidence" value="ECO:0007669"/>
    <property type="project" value="UniProtKB-KW"/>
</dbReference>
<dbReference type="CDD" id="cd08334">
    <property type="entry name" value="DED_Caspase_8_10_r2"/>
    <property type="match status" value="1"/>
</dbReference>
<dbReference type="SUPFAM" id="SSF47986">
    <property type="entry name" value="DEATH domain"/>
    <property type="match status" value="2"/>
</dbReference>
<evidence type="ECO:0000256" key="1">
    <source>
        <dbReference type="ARBA" id="ARBA00004123"/>
    </source>
</evidence>
<evidence type="ECO:0000313" key="22">
    <source>
        <dbReference type="EMBL" id="KAL2102773.1"/>
    </source>
</evidence>
<dbReference type="Proteomes" id="UP001591681">
    <property type="component" value="Unassembled WGS sequence"/>
</dbReference>
<dbReference type="FunFam" id="1.10.533.10:FF:000016">
    <property type="entry name" value="CASP8 and FADD-like apoptosis regulator"/>
    <property type="match status" value="1"/>
</dbReference>
<keyword evidence="11" id="KW-0865">Zymogen</keyword>
<sequence>MDANLQLLFKIDQELDSSEVKSLKFLCSDVIGKKHLESVTDAQVLFRRLSEQGLMEDDMGFLLELLYTIKRFDLLQHFGKSEQQVLNSLRSNSYLSPYRKMLFSIAEDMVSENLASMKFLVNLPRGKIEASATALDVLTEMEKLQKLNEDNVEELEEILKKCDSQLASKVKEYRLNKTGGDRRPERENSLSSEPMELQSVVMTRQEEEEHLPRDRGQSVVSDAGPVTNDFSQQEDCYPMNSRPRGHCLILNNYIFTHPDYTERKGTGEDAVALRRVFQWLHFTVEEKNDLPGRAMRAVLDDYAKMDHSAYDAVVVCVLSHGQEGSVVGADGEEVSIKDIYRPFTRSPSLVGKPKLFFIQACQGNKFQRGLLLQEDGPQEQPDEDFEEDAYNPLFNKASVASEADILIGMATVEDFKSFRNIRTGSIYIQALCRALESCCPKKEDLLTILTHVNNEVSKGDFNTYKQMPQPKYTLTKKLVLTVD</sequence>
<dbReference type="GO" id="GO:0032991">
    <property type="term" value="C:protein-containing complex"/>
    <property type="evidence" value="ECO:0007669"/>
    <property type="project" value="UniProtKB-ARBA"/>
</dbReference>
<dbReference type="AlphaFoldDB" id="A0ABD1KUE3"/>
<dbReference type="PROSITE" id="PS01122">
    <property type="entry name" value="CASPASE_CYS"/>
    <property type="match status" value="1"/>
</dbReference>
<evidence type="ECO:0000256" key="14">
    <source>
        <dbReference type="ARBA" id="ARBA00066479"/>
    </source>
</evidence>
<dbReference type="InterPro" id="IPR002138">
    <property type="entry name" value="Pept_C14_p10"/>
</dbReference>
<dbReference type="Pfam" id="PF01335">
    <property type="entry name" value="DED"/>
    <property type="match status" value="2"/>
</dbReference>
<keyword evidence="9" id="KW-0378">Hydrolase</keyword>
<evidence type="ECO:0000256" key="11">
    <source>
        <dbReference type="ARBA" id="ARBA00023145"/>
    </source>
</evidence>
<feature type="coiled-coil region" evidence="17">
    <location>
        <begin position="138"/>
        <end position="172"/>
    </location>
</feature>
<proteinExistence type="inferred from homology"/>
<dbReference type="CDD" id="cd00032">
    <property type="entry name" value="CASc"/>
    <property type="match status" value="1"/>
</dbReference>
<dbReference type="PANTHER" id="PTHR48169:SF7">
    <property type="entry name" value="CASPASE 10"/>
    <property type="match status" value="1"/>
</dbReference>
<evidence type="ECO:0000256" key="7">
    <source>
        <dbReference type="ARBA" id="ARBA00022703"/>
    </source>
</evidence>
<dbReference type="PROSITE" id="PS50207">
    <property type="entry name" value="CASPASE_P10"/>
    <property type="match status" value="1"/>
</dbReference>
<dbReference type="InterPro" id="IPR011029">
    <property type="entry name" value="DEATH-like_dom_sf"/>
</dbReference>
<evidence type="ECO:0000256" key="10">
    <source>
        <dbReference type="ARBA" id="ARBA00022807"/>
    </source>
</evidence>
<keyword evidence="4" id="KW-0963">Cytoplasm</keyword>
<evidence type="ECO:0000259" key="19">
    <source>
        <dbReference type="PROSITE" id="PS50168"/>
    </source>
</evidence>
<dbReference type="GO" id="GO:0005886">
    <property type="term" value="C:plasma membrane"/>
    <property type="evidence" value="ECO:0007669"/>
    <property type="project" value="UniProtKB-ARBA"/>
</dbReference>
<accession>A0ABD1KUE3</accession>
<feature type="domain" description="Caspase family p20" evidence="21">
    <location>
        <begin position="243"/>
        <end position="365"/>
    </location>
</feature>
<keyword evidence="23" id="KW-1185">Reference proteome</keyword>
<evidence type="ECO:0000256" key="6">
    <source>
        <dbReference type="ARBA" id="ARBA00022670"/>
    </source>
</evidence>
<evidence type="ECO:0000256" key="17">
    <source>
        <dbReference type="SAM" id="Coils"/>
    </source>
</evidence>
<keyword evidence="7" id="KW-0053">Apoptosis</keyword>
<feature type="domain" description="DED" evidence="19">
    <location>
        <begin position="97"/>
        <end position="160"/>
    </location>
</feature>
<comment type="caution">
    <text evidence="22">The sequence shown here is derived from an EMBL/GenBank/DDBJ whole genome shotgun (WGS) entry which is preliminary data.</text>
</comment>
<keyword evidence="17" id="KW-0175">Coiled coil</keyword>
<dbReference type="PRINTS" id="PR00376">
    <property type="entry name" value="IL1BCENZYME"/>
</dbReference>
<dbReference type="PROSITE" id="PS50208">
    <property type="entry name" value="CASPASE_P20"/>
    <property type="match status" value="1"/>
</dbReference>
<evidence type="ECO:0000256" key="9">
    <source>
        <dbReference type="ARBA" id="ARBA00022801"/>
    </source>
</evidence>
<organism evidence="22 23">
    <name type="scientific">Coilia grayii</name>
    <name type="common">Gray's grenadier anchovy</name>
    <dbReference type="NCBI Taxonomy" id="363190"/>
    <lineage>
        <taxon>Eukaryota</taxon>
        <taxon>Metazoa</taxon>
        <taxon>Chordata</taxon>
        <taxon>Craniata</taxon>
        <taxon>Vertebrata</taxon>
        <taxon>Euteleostomi</taxon>
        <taxon>Actinopterygii</taxon>
        <taxon>Neopterygii</taxon>
        <taxon>Teleostei</taxon>
        <taxon>Clupei</taxon>
        <taxon>Clupeiformes</taxon>
        <taxon>Clupeoidei</taxon>
        <taxon>Engraulidae</taxon>
        <taxon>Coilinae</taxon>
        <taxon>Coilia</taxon>
    </lineage>
</organism>
<keyword evidence="8" id="KW-0677">Repeat</keyword>
<name>A0ABD1KUE3_9TELE</name>
<evidence type="ECO:0000256" key="3">
    <source>
        <dbReference type="ARBA" id="ARBA00010134"/>
    </source>
</evidence>
<dbReference type="InterPro" id="IPR015917">
    <property type="entry name" value="Pept_C14A"/>
</dbReference>
<dbReference type="SMART" id="SM00031">
    <property type="entry name" value="DED"/>
    <property type="match status" value="2"/>
</dbReference>
<dbReference type="Pfam" id="PF00656">
    <property type="entry name" value="Peptidase_C14"/>
    <property type="match status" value="1"/>
</dbReference>
<evidence type="ECO:0000256" key="8">
    <source>
        <dbReference type="ARBA" id="ARBA00022737"/>
    </source>
</evidence>
<reference evidence="22 23" key="1">
    <citation type="submission" date="2024-09" db="EMBL/GenBank/DDBJ databases">
        <title>A chromosome-level genome assembly of Gray's grenadier anchovy, Coilia grayii.</title>
        <authorList>
            <person name="Fu Z."/>
        </authorList>
    </citation>
    <scope>NUCLEOTIDE SEQUENCE [LARGE SCALE GENOMIC DNA]</scope>
    <source>
        <strain evidence="22">G4</strain>
        <tissue evidence="22">Muscle</tissue>
    </source>
</reference>
<evidence type="ECO:0000313" key="23">
    <source>
        <dbReference type="Proteomes" id="UP001591681"/>
    </source>
</evidence>
<comment type="subcellular location">
    <subcellularLocation>
        <location evidence="2">Cytoplasm</location>
    </subcellularLocation>
    <subcellularLocation>
        <location evidence="1">Nucleus</location>
    </subcellularLocation>
</comment>
<dbReference type="SUPFAM" id="SSF52129">
    <property type="entry name" value="Caspase-like"/>
    <property type="match status" value="1"/>
</dbReference>
<dbReference type="InterPro" id="IPR029030">
    <property type="entry name" value="Caspase-like_dom_sf"/>
</dbReference>
<dbReference type="GO" id="GO:0005737">
    <property type="term" value="C:cytoplasm"/>
    <property type="evidence" value="ECO:0007669"/>
    <property type="project" value="UniProtKB-SubCell"/>
</dbReference>
<keyword evidence="5" id="KW-0597">Phosphoprotein</keyword>